<dbReference type="EMBL" id="JBHUHX010000010">
    <property type="protein sequence ID" value="MFD2111319.1"/>
    <property type="molecule type" value="Genomic_DNA"/>
</dbReference>
<name>A0ABW4Y9L6_9GAMM</name>
<accession>A0ABW4Y9L6</accession>
<reference evidence="2" key="1">
    <citation type="journal article" date="2019" name="Int. J. Syst. Evol. Microbiol.">
        <title>The Global Catalogue of Microorganisms (GCM) 10K type strain sequencing project: providing services to taxonomists for standard genome sequencing and annotation.</title>
        <authorList>
            <consortium name="The Broad Institute Genomics Platform"/>
            <consortium name="The Broad Institute Genome Sequencing Center for Infectious Disease"/>
            <person name="Wu L."/>
            <person name="Ma J."/>
        </authorList>
    </citation>
    <scope>NUCLEOTIDE SEQUENCE [LARGE SCALE GENOMIC DNA]</scope>
    <source>
        <strain evidence="2">KACC 12597</strain>
    </source>
</reference>
<dbReference type="RefSeq" id="WP_386024417.1">
    <property type="nucleotide sequence ID" value="NZ_JBHUHX010000010.1"/>
</dbReference>
<sequence>MNATTRLEAIIHARDASATTLLEALQELGMHFTEQHLADKWLQYIKTKTSIHPFGWYSPPPNGVSVLIGEPDDFNRLEYQSLRDQCNWPSPDVYFNQNTVLYPYFSAVDRATKMIGDHVATYYSGRDPNIRQWYRAVYEATRQIALSVNIGMTFSELHSLAEEKLLTLGAKNNTYSLTGGLAADIGHTIPYFSTGAPPDGQTMEDARSIASLIGGGREFISKSSEYIISDSCAFTIEPQAVTAGLPMCSFHMIVAYVNGEFFLIEKFKRLFEFFGMADWIYDTASPDALG</sequence>
<comment type="caution">
    <text evidence="1">The sequence shown here is derived from an EMBL/GenBank/DDBJ whole genome shotgun (WGS) entry which is preliminary data.</text>
</comment>
<evidence type="ECO:0000313" key="1">
    <source>
        <dbReference type="EMBL" id="MFD2111319.1"/>
    </source>
</evidence>
<dbReference type="InterPro" id="IPR036005">
    <property type="entry name" value="Creatinase/aminopeptidase-like"/>
</dbReference>
<protein>
    <recommendedName>
        <fullName evidence="3">Peptidase M24 domain-containing protein</fullName>
    </recommendedName>
</protein>
<dbReference type="SUPFAM" id="SSF55920">
    <property type="entry name" value="Creatinase/aminopeptidase"/>
    <property type="match status" value="1"/>
</dbReference>
<keyword evidence="2" id="KW-1185">Reference proteome</keyword>
<evidence type="ECO:0000313" key="2">
    <source>
        <dbReference type="Proteomes" id="UP001597337"/>
    </source>
</evidence>
<organism evidence="1 2">
    <name type="scientific">Thiorhodococcus fuscus</name>
    <dbReference type="NCBI Taxonomy" id="527200"/>
    <lineage>
        <taxon>Bacteria</taxon>
        <taxon>Pseudomonadati</taxon>
        <taxon>Pseudomonadota</taxon>
        <taxon>Gammaproteobacteria</taxon>
        <taxon>Chromatiales</taxon>
        <taxon>Chromatiaceae</taxon>
        <taxon>Thiorhodococcus</taxon>
    </lineage>
</organism>
<proteinExistence type="predicted"/>
<dbReference type="Proteomes" id="UP001597337">
    <property type="component" value="Unassembled WGS sequence"/>
</dbReference>
<evidence type="ECO:0008006" key="3">
    <source>
        <dbReference type="Google" id="ProtNLM"/>
    </source>
</evidence>
<gene>
    <name evidence="1" type="ORF">ACFSJC_05640</name>
</gene>